<evidence type="ECO:0000313" key="10">
    <source>
        <dbReference type="EMBL" id="CAF3740041.1"/>
    </source>
</evidence>
<evidence type="ECO:0000256" key="4">
    <source>
        <dbReference type="ARBA" id="ARBA00023065"/>
    </source>
</evidence>
<name>A0A814E9U2_9BILA</name>
<evidence type="ECO:0000256" key="3">
    <source>
        <dbReference type="ARBA" id="ARBA00022781"/>
    </source>
</evidence>
<dbReference type="GO" id="GO:0016887">
    <property type="term" value="F:ATP hydrolysis activity"/>
    <property type="evidence" value="ECO:0007669"/>
    <property type="project" value="TreeGrafter"/>
</dbReference>
<dbReference type="FunFam" id="1.20.5.2950:FF:000001">
    <property type="entry name" value="V-type proton ATPase subunit G"/>
    <property type="match status" value="1"/>
</dbReference>
<dbReference type="GO" id="GO:0097401">
    <property type="term" value="P:synaptic vesicle lumen acidification"/>
    <property type="evidence" value="ECO:0007669"/>
    <property type="project" value="TreeGrafter"/>
</dbReference>
<dbReference type="PANTHER" id="PTHR12713:SF11">
    <property type="entry name" value="V-TYPE PROTON ATPASE SUBUNIT G"/>
    <property type="match status" value="1"/>
</dbReference>
<dbReference type="Proteomes" id="UP000663829">
    <property type="component" value="Unassembled WGS sequence"/>
</dbReference>
<comment type="function">
    <text evidence="5">Subunit of the V1 complex of vacuolar(H+)-ATPase (V-ATPase), a multisubunit enzyme composed of a peripheral complex (V1) that hydrolyzes ATP and a membrane integral complex (V0) that translocates protons. V-ATPase is responsible for acidifying and maintaining the pH of intracellular compartments and in some cell types, is targeted to the plasma membrane, where it is responsible for acidifying the extracellular environment.</text>
</comment>
<dbReference type="OrthoDB" id="250802at2759"/>
<gene>
    <name evidence="8" type="ORF">GPM918_LOCUS12008</name>
    <name evidence="7" type="ORF">OVA965_LOCUS4781</name>
    <name evidence="10" type="ORF">SRO942_LOCUS12009</name>
    <name evidence="9" type="ORF">TMI583_LOCUS4779</name>
</gene>
<proteinExistence type="inferred from homology"/>
<dbReference type="EMBL" id="CAJOBC010002574">
    <property type="protein sequence ID" value="CAF3740041.1"/>
    <property type="molecule type" value="Genomic_DNA"/>
</dbReference>
<dbReference type="EMBL" id="CAJNOQ010002574">
    <property type="protein sequence ID" value="CAF0966532.1"/>
    <property type="molecule type" value="Genomic_DNA"/>
</dbReference>
<evidence type="ECO:0000256" key="6">
    <source>
        <dbReference type="SAM" id="Coils"/>
    </source>
</evidence>
<organism evidence="8 11">
    <name type="scientific">Didymodactylos carnosus</name>
    <dbReference type="NCBI Taxonomy" id="1234261"/>
    <lineage>
        <taxon>Eukaryota</taxon>
        <taxon>Metazoa</taxon>
        <taxon>Spiralia</taxon>
        <taxon>Gnathifera</taxon>
        <taxon>Rotifera</taxon>
        <taxon>Eurotatoria</taxon>
        <taxon>Bdelloidea</taxon>
        <taxon>Philodinida</taxon>
        <taxon>Philodinidae</taxon>
        <taxon>Didymodactylos</taxon>
    </lineage>
</organism>
<keyword evidence="3 5" id="KW-0375">Hydrogen ion transport</keyword>
<feature type="coiled-coil region" evidence="6">
    <location>
        <begin position="7"/>
        <end position="38"/>
    </location>
</feature>
<keyword evidence="6" id="KW-0175">Coiled coil</keyword>
<evidence type="ECO:0000256" key="2">
    <source>
        <dbReference type="ARBA" id="ARBA00022448"/>
    </source>
</evidence>
<dbReference type="Proteomes" id="UP000677228">
    <property type="component" value="Unassembled WGS sequence"/>
</dbReference>
<keyword evidence="11" id="KW-1185">Reference proteome</keyword>
<dbReference type="Gene3D" id="1.20.5.2950">
    <property type="match status" value="1"/>
</dbReference>
<dbReference type="GO" id="GO:0098793">
    <property type="term" value="C:presynapse"/>
    <property type="evidence" value="ECO:0007669"/>
    <property type="project" value="GOC"/>
</dbReference>
<dbReference type="Proteomes" id="UP000681722">
    <property type="component" value="Unassembled WGS sequence"/>
</dbReference>
<keyword evidence="2 5" id="KW-0813">Transport</keyword>
<protein>
    <recommendedName>
        <fullName evidence="5">V-type proton ATPase subunit G</fullName>
    </recommendedName>
</protein>
<evidence type="ECO:0000256" key="1">
    <source>
        <dbReference type="ARBA" id="ARBA00010066"/>
    </source>
</evidence>
<dbReference type="EMBL" id="CAJNOK010001287">
    <property type="protein sequence ID" value="CAF0803662.1"/>
    <property type="molecule type" value="Genomic_DNA"/>
</dbReference>
<comment type="caution">
    <text evidence="8">The sequence shown here is derived from an EMBL/GenBank/DDBJ whole genome shotgun (WGS) entry which is preliminary data.</text>
</comment>
<evidence type="ECO:0000313" key="11">
    <source>
        <dbReference type="Proteomes" id="UP000663829"/>
    </source>
</evidence>
<dbReference type="NCBIfam" id="TIGR01147">
    <property type="entry name" value="V_ATP_synt_G"/>
    <property type="match status" value="1"/>
</dbReference>
<dbReference type="Proteomes" id="UP000682733">
    <property type="component" value="Unassembled WGS sequence"/>
</dbReference>
<reference evidence="8" key="1">
    <citation type="submission" date="2021-02" db="EMBL/GenBank/DDBJ databases">
        <authorList>
            <person name="Nowell W R."/>
        </authorList>
    </citation>
    <scope>NUCLEOTIDE SEQUENCE</scope>
</reference>
<dbReference type="PANTHER" id="PTHR12713">
    <property type="entry name" value="VACUOLAR ATP SYNTHASE SUBUNIT G"/>
    <property type="match status" value="1"/>
</dbReference>
<dbReference type="Pfam" id="PF03179">
    <property type="entry name" value="V-ATPase_G"/>
    <property type="match status" value="1"/>
</dbReference>
<evidence type="ECO:0000313" key="7">
    <source>
        <dbReference type="EMBL" id="CAF0803662.1"/>
    </source>
</evidence>
<keyword evidence="4 5" id="KW-0406">Ion transport</keyword>
<sequence>MLQSKGVSDLLQAEKKAQDLIEEARKRKNKRIKDAKDEAKADIEYFKNDRDSQYKKLEEKTLGDRSTIEADIKQDTGKKIADLRSQYDQNKKELLERVIALVCDIKPECHVNARDFVKQNQ</sequence>
<evidence type="ECO:0000256" key="5">
    <source>
        <dbReference type="RuleBase" id="RU364019"/>
    </source>
</evidence>
<dbReference type="InterPro" id="IPR005124">
    <property type="entry name" value="V-ATPase_G"/>
</dbReference>
<comment type="subunit">
    <text evidence="5">V-ATPase is a heteromultimeric enzyme made up of two complexes: the ATP-hydrolytic V1 complex and the proton translocation V0 complex.</text>
</comment>
<dbReference type="GO" id="GO:0046961">
    <property type="term" value="F:proton-transporting ATPase activity, rotational mechanism"/>
    <property type="evidence" value="ECO:0007669"/>
    <property type="project" value="InterPro"/>
</dbReference>
<dbReference type="AlphaFoldDB" id="A0A814E9U2"/>
<accession>A0A814E9U2</accession>
<evidence type="ECO:0000313" key="8">
    <source>
        <dbReference type="EMBL" id="CAF0966532.1"/>
    </source>
</evidence>
<dbReference type="GO" id="GO:0000221">
    <property type="term" value="C:vacuolar proton-transporting V-type ATPase, V1 domain"/>
    <property type="evidence" value="ECO:0007669"/>
    <property type="project" value="TreeGrafter"/>
</dbReference>
<evidence type="ECO:0000313" key="9">
    <source>
        <dbReference type="EMBL" id="CAF3587178.1"/>
    </source>
</evidence>
<dbReference type="EMBL" id="CAJOBA010001287">
    <property type="protein sequence ID" value="CAF3587178.1"/>
    <property type="molecule type" value="Genomic_DNA"/>
</dbReference>
<comment type="similarity">
    <text evidence="1 5">Belongs to the V-ATPase G subunit family.</text>
</comment>